<dbReference type="InterPro" id="IPR046346">
    <property type="entry name" value="Aminoacid_DH-like_N_sf"/>
</dbReference>
<dbReference type="PRINTS" id="PR00085">
    <property type="entry name" value="THFDHDRGNASE"/>
</dbReference>
<evidence type="ECO:0000256" key="2">
    <source>
        <dbReference type="ARBA" id="ARBA00004777"/>
    </source>
</evidence>
<evidence type="ECO:0000256" key="11">
    <source>
        <dbReference type="ARBA" id="ARBA00023136"/>
    </source>
</evidence>
<keyword evidence="10" id="KW-0560">Oxidoreductase</keyword>
<evidence type="ECO:0000256" key="8">
    <source>
        <dbReference type="ARBA" id="ARBA00022857"/>
    </source>
</evidence>
<evidence type="ECO:0000256" key="4">
    <source>
        <dbReference type="ARBA" id="ARBA00022563"/>
    </source>
</evidence>
<organism evidence="14 15">
    <name type="scientific">Camelina sativa</name>
    <name type="common">False flax</name>
    <name type="synonym">Myagrum sativum</name>
    <dbReference type="NCBI Taxonomy" id="90675"/>
    <lineage>
        <taxon>Eukaryota</taxon>
        <taxon>Viridiplantae</taxon>
        <taxon>Streptophyta</taxon>
        <taxon>Embryophyta</taxon>
        <taxon>Tracheophyta</taxon>
        <taxon>Spermatophyta</taxon>
        <taxon>Magnoliopsida</taxon>
        <taxon>eudicotyledons</taxon>
        <taxon>Gunneridae</taxon>
        <taxon>Pentapetalae</taxon>
        <taxon>rosids</taxon>
        <taxon>malvids</taxon>
        <taxon>Brassicales</taxon>
        <taxon>Brassicaceae</taxon>
        <taxon>Camelineae</taxon>
        <taxon>Camelina</taxon>
    </lineage>
</organism>
<dbReference type="PANTHER" id="PTHR48099">
    <property type="entry name" value="C-1-TETRAHYDROFOLATE SYNTHASE, CYTOPLASMIC-RELATED"/>
    <property type="match status" value="1"/>
</dbReference>
<reference evidence="15" key="2">
    <citation type="submission" date="2025-08" db="UniProtKB">
        <authorList>
            <consortium name="RefSeq"/>
        </authorList>
    </citation>
    <scope>IDENTIFICATION</scope>
    <source>
        <tissue evidence="15">Leaf</tissue>
    </source>
</reference>
<evidence type="ECO:0000256" key="7">
    <source>
        <dbReference type="ARBA" id="ARBA00022824"/>
    </source>
</evidence>
<reference evidence="14" key="1">
    <citation type="journal article" date="2014" name="Nat. Commun.">
        <title>The emerging biofuel crop Camelina sativa retains a highly undifferentiated hexaploid genome structure.</title>
        <authorList>
            <person name="Kagale S."/>
            <person name="Koh C."/>
            <person name="Nixon J."/>
            <person name="Bollina V."/>
            <person name="Clarke W.E."/>
            <person name="Tuteja R."/>
            <person name="Spillane C."/>
            <person name="Robinson S.J."/>
            <person name="Links M.G."/>
            <person name="Clarke C."/>
            <person name="Higgins E.E."/>
            <person name="Huebert T."/>
            <person name="Sharpe A.G."/>
            <person name="Parkin I.A."/>
        </authorList>
    </citation>
    <scope>NUCLEOTIDE SEQUENCE [LARGE SCALE GENOMIC DNA]</scope>
    <source>
        <strain evidence="14">cv. DH55</strain>
    </source>
</reference>
<accession>A0ABM1QTU7</accession>
<sequence length="370" mass="40160">MGFSTTVVCPCPNGAGFGNQTRTSVIKGFGGRVRIDFKGGSWGRFPLINREIPAASKVSCGAEGDDFFHFSESSQLVDGRLLAQEIQSNVAGSVGLFKAATGGKVPGLGIVLVGQKGENTRFVKTIIKACEETGMDWVLEQLPQDCSQEAIMISVEKLNRNSALQGIHLENVNSSAILKIKLEKDISGVHPQSLNALSGYGSDPPLFMPPSPRGCIQRLLQSGVNPEGKHTAVIGDSIPVYQTGMILRRNMAASSFVIGRRPTNQSRKFLINSDVIVYDAAGVNFGIPKSWVNPEAVLIEVGVCAELTVSIMMSNLMDAAIMTIFVLIHTVPMLYEKYEDEIDPIAEKAVIEMKKQYQIFEAKFSSKIHH</sequence>
<gene>
    <name evidence="15" type="primary">LOC109128412</name>
</gene>
<name>A0ABM1QTU7_CAMSA</name>
<dbReference type="RefSeq" id="XP_019090185.1">
    <property type="nucleotide sequence ID" value="XM_019234640.1"/>
</dbReference>
<keyword evidence="11" id="KW-0472">Membrane</keyword>
<keyword evidence="8" id="KW-0521">NADP</keyword>
<keyword evidence="7" id="KW-0256">Endoplasmic reticulum</keyword>
<dbReference type="InterPro" id="IPR000672">
    <property type="entry name" value="THF_DH/CycHdrlase"/>
</dbReference>
<evidence type="ECO:0000256" key="3">
    <source>
        <dbReference type="ARBA" id="ARBA00012859"/>
    </source>
</evidence>
<protein>
    <recommendedName>
        <fullName evidence="3">methylenetetrahydrofolate dehydrogenase (NADP(+))</fullName>
        <ecNumber evidence="3">1.5.1.5</ecNumber>
    </recommendedName>
</protein>
<dbReference type="Proteomes" id="UP000694864">
    <property type="component" value="Chromosome 13"/>
</dbReference>
<dbReference type="InterPro" id="IPR003388">
    <property type="entry name" value="Reticulon"/>
</dbReference>
<comment type="pathway">
    <text evidence="2">One-carbon metabolism; tetrahydrofolate interconversion.</text>
</comment>
<keyword evidence="5" id="KW-0812">Transmembrane</keyword>
<comment type="subcellular location">
    <subcellularLocation>
        <location evidence="1">Endoplasmic reticulum membrane</location>
        <topology evidence="1">Multi-pass membrane protein</topology>
    </subcellularLocation>
</comment>
<dbReference type="SUPFAM" id="SSF53223">
    <property type="entry name" value="Aminoacid dehydrogenase-like, N-terminal domain"/>
    <property type="match status" value="1"/>
</dbReference>
<evidence type="ECO:0000256" key="9">
    <source>
        <dbReference type="ARBA" id="ARBA00022989"/>
    </source>
</evidence>
<keyword evidence="6" id="KW-0378">Hydrolase</keyword>
<dbReference type="InterPro" id="IPR020631">
    <property type="entry name" value="THF_DH/CycHdrlase_NAD-bd_dom"/>
</dbReference>
<dbReference type="Pfam" id="PF00763">
    <property type="entry name" value="THF_DHG_CYH"/>
    <property type="match status" value="1"/>
</dbReference>
<proteinExistence type="predicted"/>
<dbReference type="Gene3D" id="3.40.50.720">
    <property type="entry name" value="NAD(P)-binding Rossmann-like Domain"/>
    <property type="match status" value="1"/>
</dbReference>
<evidence type="ECO:0000313" key="15">
    <source>
        <dbReference type="RefSeq" id="XP_019090185.1"/>
    </source>
</evidence>
<feature type="domain" description="Reticulon" evidence="13">
    <location>
        <begin position="321"/>
        <end position="370"/>
    </location>
</feature>
<dbReference type="PROSITE" id="PS50845">
    <property type="entry name" value="RETICULON"/>
    <property type="match status" value="1"/>
</dbReference>
<evidence type="ECO:0000256" key="1">
    <source>
        <dbReference type="ARBA" id="ARBA00004477"/>
    </source>
</evidence>
<keyword evidence="4" id="KW-0554">One-carbon metabolism</keyword>
<dbReference type="InterPro" id="IPR020630">
    <property type="entry name" value="THF_DH/CycHdrlase_cat_dom"/>
</dbReference>
<keyword evidence="9" id="KW-1133">Transmembrane helix</keyword>
<evidence type="ECO:0000313" key="14">
    <source>
        <dbReference type="Proteomes" id="UP000694864"/>
    </source>
</evidence>
<evidence type="ECO:0000259" key="13">
    <source>
        <dbReference type="PROSITE" id="PS50845"/>
    </source>
</evidence>
<dbReference type="EC" id="1.5.1.5" evidence="3"/>
<evidence type="ECO:0000256" key="5">
    <source>
        <dbReference type="ARBA" id="ARBA00022692"/>
    </source>
</evidence>
<dbReference type="PANTHER" id="PTHR48099:SF5">
    <property type="entry name" value="C-1-TETRAHYDROFOLATE SYNTHASE, CYTOPLASMIC"/>
    <property type="match status" value="1"/>
</dbReference>
<dbReference type="Pfam" id="PF02882">
    <property type="entry name" value="THF_DHG_CYH_C"/>
    <property type="match status" value="1"/>
</dbReference>
<evidence type="ECO:0000256" key="6">
    <source>
        <dbReference type="ARBA" id="ARBA00022801"/>
    </source>
</evidence>
<evidence type="ECO:0000256" key="10">
    <source>
        <dbReference type="ARBA" id="ARBA00023002"/>
    </source>
</evidence>
<evidence type="ECO:0000256" key="12">
    <source>
        <dbReference type="ARBA" id="ARBA00023268"/>
    </source>
</evidence>
<dbReference type="GeneID" id="109128412"/>
<keyword evidence="14" id="KW-1185">Reference proteome</keyword>
<keyword evidence="12" id="KW-0511">Multifunctional enzyme</keyword>
<dbReference type="Gene3D" id="3.40.50.10860">
    <property type="entry name" value="Leucine Dehydrogenase, chain A, domain 1"/>
    <property type="match status" value="1"/>
</dbReference>